<protein>
    <submittedName>
        <fullName evidence="2">DH domain-containing protein</fullName>
    </submittedName>
</protein>
<dbReference type="WBParaSite" id="RSKR_0000494300.1">
    <property type="protein sequence ID" value="RSKR_0000494300.1"/>
    <property type="gene ID" value="RSKR_0000494300"/>
</dbReference>
<proteinExistence type="predicted"/>
<accession>A0AC35TWW6</accession>
<evidence type="ECO:0000313" key="2">
    <source>
        <dbReference type="WBParaSite" id="RSKR_0000494300.1"/>
    </source>
</evidence>
<evidence type="ECO:0000313" key="1">
    <source>
        <dbReference type="Proteomes" id="UP000095286"/>
    </source>
</evidence>
<name>A0AC35TWW6_9BILA</name>
<sequence>MSDSPSLTLFHHLRGNCHLEKSNEATEIHTLSPNRDQLVRRDALTGLEKETDDDVENNGSTNTQDNVIIVPHMQISTNDMHLFNRAISSGGSLLADLQRATMAAQNFYEDNESTKSRSPWVLKRLYEWSHRAKSREIVKHVESALMDSQINDEEDMKLMKYLDCSWDQLFPGTSPKIDDKQRRQYQAVWELFHSELIFLFRQLYVLKYVYKEPLKKCQVEGCLLTAEPQLLFGNLEQIIKISQKFCHHFMALLLIHQSTEKVDNKVYKKYDIPTMICLLIDKFLKAQNTISAFQAYCINYKANIEYIVLTREKEDRFAEYEKVCAADPRAGRLTMDDMLICPLQRVTRIPILLKEIHKSTVNPQDQDKLQVVIDLMRESLQSIDDSVEWLHNFELVQHLQNQVVWPNILELESKTFMPDFLKNILNRQFCENLLAHPRRKLNHNGNLQIIESGGKLSDCEAYLFNDMFLMTKPKKTNAKAKRGSNVGTTKNEMYTVIKQPIPLDSCVFCDAESADTPNTGSSNLKNAFVVIHLTRYYQVVSVNTFQATDKADKELWINKFQESIENYECIQLKDMLKCTPLFSNLNVRRTSKNTNGKSKEDGKQDEKSAEAEPKENANINETFPNSNGKV</sequence>
<reference evidence="2" key="1">
    <citation type="submission" date="2016-11" db="UniProtKB">
        <authorList>
            <consortium name="WormBaseParasite"/>
        </authorList>
    </citation>
    <scope>IDENTIFICATION</scope>
    <source>
        <strain evidence="2">KR3021</strain>
    </source>
</reference>
<dbReference type="Proteomes" id="UP000095286">
    <property type="component" value="Unplaced"/>
</dbReference>
<organism evidence="1 2">
    <name type="scientific">Rhabditophanes sp. KR3021</name>
    <dbReference type="NCBI Taxonomy" id="114890"/>
    <lineage>
        <taxon>Eukaryota</taxon>
        <taxon>Metazoa</taxon>
        <taxon>Ecdysozoa</taxon>
        <taxon>Nematoda</taxon>
        <taxon>Chromadorea</taxon>
        <taxon>Rhabditida</taxon>
        <taxon>Tylenchina</taxon>
        <taxon>Panagrolaimomorpha</taxon>
        <taxon>Strongyloidoidea</taxon>
        <taxon>Alloionematidae</taxon>
        <taxon>Rhabditophanes</taxon>
    </lineage>
</organism>